<keyword evidence="1" id="KW-0812">Transmembrane</keyword>
<dbReference type="OrthoDB" id="298344at2759"/>
<keyword evidence="3" id="KW-1185">Reference proteome</keyword>
<dbReference type="EMBL" id="SMOL01000781">
    <property type="protein sequence ID" value="KAB2594840.1"/>
    <property type="molecule type" value="Genomic_DNA"/>
</dbReference>
<evidence type="ECO:0000313" key="2">
    <source>
        <dbReference type="EMBL" id="KAB2594840.1"/>
    </source>
</evidence>
<dbReference type="Proteomes" id="UP000327157">
    <property type="component" value="Chromosome 7"/>
</dbReference>
<feature type="transmembrane region" description="Helical" evidence="1">
    <location>
        <begin position="168"/>
        <end position="190"/>
    </location>
</feature>
<comment type="caution">
    <text evidence="2">The sequence shown here is derived from an EMBL/GenBank/DDBJ whole genome shotgun (WGS) entry which is preliminary data.</text>
</comment>
<feature type="transmembrane region" description="Helical" evidence="1">
    <location>
        <begin position="144"/>
        <end position="162"/>
    </location>
</feature>
<name>A0A5N5F0W8_9ROSA</name>
<protein>
    <submittedName>
        <fullName evidence="2">Disease resistance protein</fullName>
    </submittedName>
</protein>
<keyword evidence="1" id="KW-1133">Transmembrane helix</keyword>
<sequence>MGTKNIKQEKLMEICNGSRDGGAAMSNKDVNAKAVRRHCKVKEWPGNIETQEVDFGSRDGGRGPTWVLIPMIQNEVRVLFKRAYGLEFRHAICVDSTSKRGKENTLDQSEDVKYSDAAKQDELMETCAMVGSDPVHPSLSGFQYALDIVMIVVYLVSFMLNLNVFISLFLNASTCHAGVIWIYGLGRVTFREFFKIEKSQAESVLRELSRGGSGRPEQFSIVRFHSYMLFFIEESLEQSRTNYSWFQDLENLVACRVSKVDPVMKELPQSVLVEAGMDMMP</sequence>
<dbReference type="AlphaFoldDB" id="A0A5N5F0W8"/>
<reference evidence="3" key="2">
    <citation type="submission" date="2019-10" db="EMBL/GenBank/DDBJ databases">
        <title>A de novo genome assembly of a pear dwarfing rootstock.</title>
        <authorList>
            <person name="Wang F."/>
            <person name="Wang J."/>
            <person name="Li S."/>
            <person name="Zhang Y."/>
            <person name="Fang M."/>
            <person name="Ma L."/>
            <person name="Zhao Y."/>
            <person name="Jiang S."/>
        </authorList>
    </citation>
    <scope>NUCLEOTIDE SEQUENCE [LARGE SCALE GENOMIC DNA]</scope>
</reference>
<evidence type="ECO:0000313" key="3">
    <source>
        <dbReference type="Proteomes" id="UP000327157"/>
    </source>
</evidence>
<reference evidence="2 3" key="1">
    <citation type="submission" date="2019-09" db="EMBL/GenBank/DDBJ databases">
        <authorList>
            <person name="Ou C."/>
        </authorList>
    </citation>
    <scope>NUCLEOTIDE SEQUENCE [LARGE SCALE GENOMIC DNA]</scope>
    <source>
        <strain evidence="2">S2</strain>
        <tissue evidence="2">Leaf</tissue>
    </source>
</reference>
<proteinExistence type="predicted"/>
<evidence type="ECO:0000256" key="1">
    <source>
        <dbReference type="SAM" id="Phobius"/>
    </source>
</evidence>
<reference evidence="2 3" key="3">
    <citation type="submission" date="2019-11" db="EMBL/GenBank/DDBJ databases">
        <title>A de novo genome assembly of a pear dwarfing rootstock.</title>
        <authorList>
            <person name="Wang F."/>
            <person name="Wang J."/>
            <person name="Li S."/>
            <person name="Zhang Y."/>
            <person name="Fang M."/>
            <person name="Ma L."/>
            <person name="Zhao Y."/>
            <person name="Jiang S."/>
        </authorList>
    </citation>
    <scope>NUCLEOTIDE SEQUENCE [LARGE SCALE GENOMIC DNA]</scope>
    <source>
        <strain evidence="2">S2</strain>
        <tissue evidence="2">Leaf</tissue>
    </source>
</reference>
<accession>A0A5N5F0W8</accession>
<gene>
    <name evidence="2" type="ORF">D8674_030290</name>
</gene>
<keyword evidence="1" id="KW-0472">Membrane</keyword>
<organism evidence="2 3">
    <name type="scientific">Pyrus ussuriensis x Pyrus communis</name>
    <dbReference type="NCBI Taxonomy" id="2448454"/>
    <lineage>
        <taxon>Eukaryota</taxon>
        <taxon>Viridiplantae</taxon>
        <taxon>Streptophyta</taxon>
        <taxon>Embryophyta</taxon>
        <taxon>Tracheophyta</taxon>
        <taxon>Spermatophyta</taxon>
        <taxon>Magnoliopsida</taxon>
        <taxon>eudicotyledons</taxon>
        <taxon>Gunneridae</taxon>
        <taxon>Pentapetalae</taxon>
        <taxon>rosids</taxon>
        <taxon>fabids</taxon>
        <taxon>Rosales</taxon>
        <taxon>Rosaceae</taxon>
        <taxon>Amygdaloideae</taxon>
        <taxon>Maleae</taxon>
        <taxon>Pyrus</taxon>
    </lineage>
</organism>